<accession>A0AAE3FP17</accession>
<proteinExistence type="inferred from homology"/>
<keyword evidence="5" id="KW-1185">Reference proteome</keyword>
<evidence type="ECO:0000313" key="5">
    <source>
        <dbReference type="Proteomes" id="UP001202674"/>
    </source>
</evidence>
<name>A0AAE3FP17_9EURY</name>
<dbReference type="EMBL" id="JAKRVY010000002">
    <property type="protein sequence ID" value="MCL9812972.1"/>
    <property type="molecule type" value="Genomic_DNA"/>
</dbReference>
<dbReference type="InterPro" id="IPR029058">
    <property type="entry name" value="AB_hydrolase_fold"/>
</dbReference>
<comment type="similarity">
    <text evidence="1">Belongs to the AB hydrolase superfamily. AB hydrolase 2 family.</text>
</comment>
<dbReference type="PANTHER" id="PTHR10655">
    <property type="entry name" value="LYSOPHOSPHOLIPASE-RELATED"/>
    <property type="match status" value="1"/>
</dbReference>
<dbReference type="GO" id="GO:0016787">
    <property type="term" value="F:hydrolase activity"/>
    <property type="evidence" value="ECO:0007669"/>
    <property type="project" value="UniProtKB-KW"/>
</dbReference>
<dbReference type="InterPro" id="IPR050565">
    <property type="entry name" value="LYPA1-2/EST-like"/>
</dbReference>
<dbReference type="Pfam" id="PF02230">
    <property type="entry name" value="Abhydrolase_2"/>
    <property type="match status" value="1"/>
</dbReference>
<evidence type="ECO:0000259" key="3">
    <source>
        <dbReference type="Pfam" id="PF02230"/>
    </source>
</evidence>
<dbReference type="SUPFAM" id="SSF53474">
    <property type="entry name" value="alpha/beta-Hydrolases"/>
    <property type="match status" value="1"/>
</dbReference>
<protein>
    <submittedName>
        <fullName evidence="4">Dienelactone hydrolase family protein</fullName>
    </submittedName>
</protein>
<dbReference type="Gene3D" id="3.40.50.1820">
    <property type="entry name" value="alpha/beta hydrolase"/>
    <property type="match status" value="1"/>
</dbReference>
<dbReference type="Proteomes" id="UP001202674">
    <property type="component" value="Unassembled WGS sequence"/>
</dbReference>
<dbReference type="RefSeq" id="WP_250595119.1">
    <property type="nucleotide sequence ID" value="NZ_JAKRVY010000002.1"/>
</dbReference>
<sequence>MTDTPELPLEHRTIAADGEGPHPAVVILHGRGADETDLLPIAQRLPDELFVLSLRAPDPLQGGYTWYELDLSGGGLHQSQPHPEQFRRSLDLVDESIETAVEAYNLDADRIGLLGFSQGGITSLSLLLETPEKYDWVAALHCYLPDSHCELDPDGIENTPVFIAGGNQDQIIPPGRTEAAATRLSEIGTPVTSRTYETGHGIGPDEHADLLEWIDGQV</sequence>
<keyword evidence="2 4" id="KW-0378">Hydrolase</keyword>
<dbReference type="PANTHER" id="PTHR10655:SF17">
    <property type="entry name" value="LYSOPHOSPHOLIPASE-LIKE PROTEIN 1"/>
    <property type="match status" value="1"/>
</dbReference>
<feature type="domain" description="Phospholipase/carboxylesterase/thioesterase" evidence="3">
    <location>
        <begin position="11"/>
        <end position="214"/>
    </location>
</feature>
<dbReference type="InterPro" id="IPR003140">
    <property type="entry name" value="PLipase/COase/thioEstase"/>
</dbReference>
<evidence type="ECO:0000256" key="2">
    <source>
        <dbReference type="ARBA" id="ARBA00022801"/>
    </source>
</evidence>
<dbReference type="AlphaFoldDB" id="A0AAE3FP17"/>
<evidence type="ECO:0000313" key="4">
    <source>
        <dbReference type="EMBL" id="MCL9812972.1"/>
    </source>
</evidence>
<reference evidence="4 5" key="1">
    <citation type="journal article" date="2022" name="Syst. Appl. Microbiol.">
        <title>Natronocalculus amylovorans gen. nov., sp. nov., and Natranaeroarchaeum aerophilus sp. nov., dominant culturable amylolytic natronoarchaea from hypersaline soda lakes in southwestern Siberia.</title>
        <authorList>
            <person name="Sorokin D.Y."/>
            <person name="Elcheninov A.G."/>
            <person name="Khizhniak T.V."/>
            <person name="Koenen M."/>
            <person name="Bale N.J."/>
            <person name="Damste J.S.S."/>
            <person name="Kublanov I.V."/>
        </authorList>
    </citation>
    <scope>NUCLEOTIDE SEQUENCE [LARGE SCALE GENOMIC DNA]</scope>
    <source>
        <strain evidence="4 5">AArc-St1-1</strain>
    </source>
</reference>
<gene>
    <name evidence="4" type="ORF">AArcSt11_04820</name>
</gene>
<evidence type="ECO:0000256" key="1">
    <source>
        <dbReference type="ARBA" id="ARBA00006499"/>
    </source>
</evidence>
<organism evidence="4 5">
    <name type="scientific">Natranaeroarchaeum aerophilus</name>
    <dbReference type="NCBI Taxonomy" id="2917711"/>
    <lineage>
        <taxon>Archaea</taxon>
        <taxon>Methanobacteriati</taxon>
        <taxon>Methanobacteriota</taxon>
        <taxon>Stenosarchaea group</taxon>
        <taxon>Halobacteria</taxon>
        <taxon>Halobacteriales</taxon>
        <taxon>Natronoarchaeaceae</taxon>
        <taxon>Natranaeroarchaeum</taxon>
    </lineage>
</organism>
<comment type="caution">
    <text evidence="4">The sequence shown here is derived from an EMBL/GenBank/DDBJ whole genome shotgun (WGS) entry which is preliminary data.</text>
</comment>